<dbReference type="Proteomes" id="UP000324222">
    <property type="component" value="Unassembled WGS sequence"/>
</dbReference>
<dbReference type="AlphaFoldDB" id="A0A5B7E524"/>
<keyword evidence="2" id="KW-1185">Reference proteome</keyword>
<comment type="caution">
    <text evidence="1">The sequence shown here is derived from an EMBL/GenBank/DDBJ whole genome shotgun (WGS) entry which is preliminary data.</text>
</comment>
<proteinExistence type="predicted"/>
<evidence type="ECO:0000313" key="1">
    <source>
        <dbReference type="EMBL" id="MPC28447.1"/>
    </source>
</evidence>
<sequence length="45" mass="4886">MSLGGDMGPNMATTINKTAYATNGLKLNSASNILQVTYRRYRPGH</sequence>
<gene>
    <name evidence="1" type="ORF">E2C01_021653</name>
</gene>
<organism evidence="1 2">
    <name type="scientific">Portunus trituberculatus</name>
    <name type="common">Swimming crab</name>
    <name type="synonym">Neptunus trituberculatus</name>
    <dbReference type="NCBI Taxonomy" id="210409"/>
    <lineage>
        <taxon>Eukaryota</taxon>
        <taxon>Metazoa</taxon>
        <taxon>Ecdysozoa</taxon>
        <taxon>Arthropoda</taxon>
        <taxon>Crustacea</taxon>
        <taxon>Multicrustacea</taxon>
        <taxon>Malacostraca</taxon>
        <taxon>Eumalacostraca</taxon>
        <taxon>Eucarida</taxon>
        <taxon>Decapoda</taxon>
        <taxon>Pleocyemata</taxon>
        <taxon>Brachyura</taxon>
        <taxon>Eubrachyura</taxon>
        <taxon>Portunoidea</taxon>
        <taxon>Portunidae</taxon>
        <taxon>Portuninae</taxon>
        <taxon>Portunus</taxon>
    </lineage>
</organism>
<evidence type="ECO:0000313" key="2">
    <source>
        <dbReference type="Proteomes" id="UP000324222"/>
    </source>
</evidence>
<accession>A0A5B7E524</accession>
<name>A0A5B7E524_PORTR</name>
<protein>
    <submittedName>
        <fullName evidence="1">Uncharacterized protein</fullName>
    </submittedName>
</protein>
<dbReference type="EMBL" id="VSRR010001914">
    <property type="protein sequence ID" value="MPC28447.1"/>
    <property type="molecule type" value="Genomic_DNA"/>
</dbReference>
<reference evidence="1 2" key="1">
    <citation type="submission" date="2019-05" db="EMBL/GenBank/DDBJ databases">
        <title>Another draft genome of Portunus trituberculatus and its Hox gene families provides insights of decapod evolution.</title>
        <authorList>
            <person name="Jeong J.-H."/>
            <person name="Song I."/>
            <person name="Kim S."/>
            <person name="Choi T."/>
            <person name="Kim D."/>
            <person name="Ryu S."/>
            <person name="Kim W."/>
        </authorList>
    </citation>
    <scope>NUCLEOTIDE SEQUENCE [LARGE SCALE GENOMIC DNA]</scope>
    <source>
        <tissue evidence="1">Muscle</tissue>
    </source>
</reference>